<name>A0A375CBT2_9BURK</name>
<gene>
    <name evidence="5" type="primary">cat</name>
    <name evidence="5" type="ORF">CBM2587_B90004</name>
</gene>
<dbReference type="Pfam" id="PF02550">
    <property type="entry name" value="AcetylCoA_hydro"/>
    <property type="match status" value="1"/>
</dbReference>
<dbReference type="Gene3D" id="3.40.1080.20">
    <property type="entry name" value="Acetyl-CoA hydrolase/transferase C-terminal domain"/>
    <property type="match status" value="1"/>
</dbReference>
<dbReference type="GO" id="GO:0006083">
    <property type="term" value="P:acetate metabolic process"/>
    <property type="evidence" value="ECO:0007669"/>
    <property type="project" value="InterPro"/>
</dbReference>
<protein>
    <submittedName>
        <fullName evidence="5">4-hydroxybutyrate coenzyme A transferase</fullName>
        <ecNumber evidence="5">2.8.3.-</ecNumber>
    </submittedName>
</protein>
<dbReference type="PANTHER" id="PTHR21432">
    <property type="entry name" value="ACETYL-COA HYDROLASE-RELATED"/>
    <property type="match status" value="1"/>
</dbReference>
<organism evidence="5">
    <name type="scientific">Cupriavidus taiwanensis</name>
    <dbReference type="NCBI Taxonomy" id="164546"/>
    <lineage>
        <taxon>Bacteria</taxon>
        <taxon>Pseudomonadati</taxon>
        <taxon>Pseudomonadota</taxon>
        <taxon>Betaproteobacteria</taxon>
        <taxon>Burkholderiales</taxon>
        <taxon>Burkholderiaceae</taxon>
        <taxon>Cupriavidus</taxon>
    </lineage>
</organism>
<sequence>MLWAIRHWPAEPCLVDMHDLASRLQTLIRPGDHLWWGQATAEPLTLTRALVEHRHALARDGRLGVFVGIGQSDTLQPEHADVIDFFGYAASGPHRRLASAGVLDIVPSHYSHLPGLIRHGTLRADVVLVQVSPPDEQGRHSLGLVHEYLPAALDRARVVIAEVNSEVPWTHGSRYLTAEQIDLQVEALHPPISLERSAPGPAEQAIARHIAGWVEDGATLQMGIGNLPEAVVAALHDRRDLGLHSGAVGDGIAALAEAGVLTNARKSIDTGIGIGGILMGSERLRRWAHRNPQLQLRETAYTHHPEVLAGIDRLTAINSAIEVDLTGQVNAEVAAGVYVGAVGGAVDFLRGAARSRGGLPIVALPATARGASRIVAQLSGPVSTPRADAGLIVTEHGVADLRGQTLSQRVRRMLDIAAPEYRADLERQAHALLRQCGAAFIALPGPSRDGAHRLT</sequence>
<evidence type="ECO:0000256" key="1">
    <source>
        <dbReference type="ARBA" id="ARBA00009632"/>
    </source>
</evidence>
<dbReference type="InterPro" id="IPR037171">
    <property type="entry name" value="NagB/RpiA_transferase-like"/>
</dbReference>
<dbReference type="EMBL" id="OFSQ01000038">
    <property type="protein sequence ID" value="SOY67554.1"/>
    <property type="molecule type" value="Genomic_DNA"/>
</dbReference>
<dbReference type="Pfam" id="PF13336">
    <property type="entry name" value="AcetylCoA_hyd_C"/>
    <property type="match status" value="1"/>
</dbReference>
<dbReference type="GO" id="GO:0008775">
    <property type="term" value="F:acetate CoA-transferase activity"/>
    <property type="evidence" value="ECO:0007669"/>
    <property type="project" value="InterPro"/>
</dbReference>
<keyword evidence="2 5" id="KW-0808">Transferase</keyword>
<feature type="domain" description="Acetyl-CoA hydrolase/transferase N-terminal" evidence="3">
    <location>
        <begin position="26"/>
        <end position="180"/>
    </location>
</feature>
<evidence type="ECO:0000256" key="2">
    <source>
        <dbReference type="ARBA" id="ARBA00022679"/>
    </source>
</evidence>
<comment type="similarity">
    <text evidence="1">Belongs to the acetyl-CoA hydrolase/transferase family.</text>
</comment>
<evidence type="ECO:0000259" key="3">
    <source>
        <dbReference type="Pfam" id="PF02550"/>
    </source>
</evidence>
<accession>A0A375CBT2</accession>
<dbReference type="PANTHER" id="PTHR21432:SF20">
    <property type="entry name" value="ACETYL-COA HYDROLASE"/>
    <property type="match status" value="1"/>
</dbReference>
<comment type="caution">
    <text evidence="5">The sequence shown here is derived from an EMBL/GenBank/DDBJ whole genome shotgun (WGS) entry which is preliminary data.</text>
</comment>
<feature type="domain" description="Acetyl-CoA hydrolase/transferase C-terminal" evidence="4">
    <location>
        <begin position="280"/>
        <end position="429"/>
    </location>
</feature>
<evidence type="ECO:0000259" key="4">
    <source>
        <dbReference type="Pfam" id="PF13336"/>
    </source>
</evidence>
<dbReference type="AlphaFoldDB" id="A0A375CBT2"/>
<dbReference type="SUPFAM" id="SSF100950">
    <property type="entry name" value="NagB/RpiA/CoA transferase-like"/>
    <property type="match status" value="2"/>
</dbReference>
<dbReference type="EC" id="2.8.3.-" evidence="5"/>
<reference evidence="5" key="1">
    <citation type="submission" date="2018-01" db="EMBL/GenBank/DDBJ databases">
        <authorList>
            <person name="Clerissi C."/>
        </authorList>
    </citation>
    <scope>NUCLEOTIDE SEQUENCE</scope>
    <source>
        <strain evidence="5">Cupriavidus sp. LMG 19464</strain>
    </source>
</reference>
<dbReference type="Gene3D" id="3.30.750.70">
    <property type="entry name" value="4-hydroxybutyrate coenzyme like domains"/>
    <property type="match status" value="1"/>
</dbReference>
<dbReference type="InterPro" id="IPR003702">
    <property type="entry name" value="ActCoA_hydro_N"/>
</dbReference>
<dbReference type="InterPro" id="IPR038460">
    <property type="entry name" value="AcetylCoA_hyd_C_sf"/>
</dbReference>
<dbReference type="InterPro" id="IPR046433">
    <property type="entry name" value="ActCoA_hydro"/>
</dbReference>
<proteinExistence type="inferred from homology"/>
<dbReference type="InterPro" id="IPR026888">
    <property type="entry name" value="AcetylCoA_hyd_C"/>
</dbReference>
<dbReference type="Proteomes" id="UP000256780">
    <property type="component" value="Chromosome CBM2587_b"/>
</dbReference>
<evidence type="ECO:0000313" key="5">
    <source>
        <dbReference type="EMBL" id="SOY67554.1"/>
    </source>
</evidence>
<dbReference type="Gene3D" id="3.40.1080.10">
    <property type="entry name" value="Glutaconate Coenzyme A-transferase"/>
    <property type="match status" value="1"/>
</dbReference>